<proteinExistence type="predicted"/>
<sequence length="105" mass="12164">MSWGSKPTDKPPVHIWGPLHQEGREHAMRVRLAKDPQYLAIANADERRTAIEEAVEQAMGEKYQGWCTFNRITGRVEARWWPGSRPGDYTSTAELERRRTAKETR</sequence>
<dbReference type="RefSeq" id="WP_109689542.1">
    <property type="nucleotide sequence ID" value="NZ_QGDN01000004.1"/>
</dbReference>
<evidence type="ECO:0000313" key="2">
    <source>
        <dbReference type="EMBL" id="SSA59149.1"/>
    </source>
</evidence>
<feature type="compositionally biased region" description="Basic and acidic residues" evidence="1">
    <location>
        <begin position="94"/>
        <end position="105"/>
    </location>
</feature>
<name>A0A2Y9BLU6_9MICO</name>
<reference evidence="3" key="1">
    <citation type="submission" date="2016-10" db="EMBL/GenBank/DDBJ databases">
        <authorList>
            <person name="Varghese N."/>
            <person name="Submissions S."/>
        </authorList>
    </citation>
    <scope>NUCLEOTIDE SEQUENCE [LARGE SCALE GENOMIC DNA]</scope>
    <source>
        <strain evidence="3">DSM 22951</strain>
    </source>
</reference>
<protein>
    <submittedName>
        <fullName evidence="2">Uncharacterized protein</fullName>
    </submittedName>
</protein>
<keyword evidence="3" id="KW-1185">Reference proteome</keyword>
<organism evidence="2 3">
    <name type="scientific">Branchiibius hedensis</name>
    <dbReference type="NCBI Taxonomy" id="672460"/>
    <lineage>
        <taxon>Bacteria</taxon>
        <taxon>Bacillati</taxon>
        <taxon>Actinomycetota</taxon>
        <taxon>Actinomycetes</taxon>
        <taxon>Micrococcales</taxon>
        <taxon>Dermacoccaceae</taxon>
        <taxon>Branchiibius</taxon>
    </lineage>
</organism>
<evidence type="ECO:0000313" key="3">
    <source>
        <dbReference type="Proteomes" id="UP000250028"/>
    </source>
</evidence>
<feature type="region of interest" description="Disordered" evidence="1">
    <location>
        <begin position="82"/>
        <end position="105"/>
    </location>
</feature>
<evidence type="ECO:0000256" key="1">
    <source>
        <dbReference type="SAM" id="MobiDB-lite"/>
    </source>
</evidence>
<dbReference type="AlphaFoldDB" id="A0A2Y9BLU6"/>
<accession>A0A2Y9BLU6</accession>
<dbReference type="Proteomes" id="UP000250028">
    <property type="component" value="Unassembled WGS sequence"/>
</dbReference>
<dbReference type="EMBL" id="UESZ01000004">
    <property type="protein sequence ID" value="SSA59149.1"/>
    <property type="molecule type" value="Genomic_DNA"/>
</dbReference>
<gene>
    <name evidence="2" type="ORF">SAMN04489750_3969</name>
</gene>